<dbReference type="InterPro" id="IPR000192">
    <property type="entry name" value="Aminotrans_V_dom"/>
</dbReference>
<dbReference type="Gene3D" id="3.40.640.10">
    <property type="entry name" value="Type I PLP-dependent aspartate aminotransferase-like (Major domain)"/>
    <property type="match status" value="1"/>
</dbReference>
<dbReference type="EC" id="2.8.1.7" evidence="3"/>
<evidence type="ECO:0000256" key="7">
    <source>
        <dbReference type="SAM" id="MobiDB-lite"/>
    </source>
</evidence>
<feature type="domain" description="Aminotransferase class V" evidence="8">
    <location>
        <begin position="2"/>
        <end position="371"/>
    </location>
</feature>
<dbReference type="PANTHER" id="PTHR43586">
    <property type="entry name" value="CYSTEINE DESULFURASE"/>
    <property type="match status" value="1"/>
</dbReference>
<proteinExistence type="inferred from homology"/>
<dbReference type="InterPro" id="IPR015424">
    <property type="entry name" value="PyrdxlP-dep_Trfase"/>
</dbReference>
<evidence type="ECO:0000256" key="6">
    <source>
        <dbReference type="ARBA" id="ARBA00050776"/>
    </source>
</evidence>
<name>A0ABT9W2Q1_9BACI</name>
<keyword evidence="4" id="KW-0808">Transferase</keyword>
<dbReference type="Proteomes" id="UP001235840">
    <property type="component" value="Unassembled WGS sequence"/>
</dbReference>
<reference evidence="9 10" key="1">
    <citation type="submission" date="2023-07" db="EMBL/GenBank/DDBJ databases">
        <title>Genomic Encyclopedia of Type Strains, Phase IV (KMG-IV): sequencing the most valuable type-strain genomes for metagenomic binning, comparative biology and taxonomic classification.</title>
        <authorList>
            <person name="Goeker M."/>
        </authorList>
    </citation>
    <scope>NUCLEOTIDE SEQUENCE [LARGE SCALE GENOMIC DNA]</scope>
    <source>
        <strain evidence="9 10">DSM 12751</strain>
    </source>
</reference>
<dbReference type="InterPro" id="IPR015422">
    <property type="entry name" value="PyrdxlP-dep_Trfase_small"/>
</dbReference>
<sequence length="386" mass="41851">MIYFDHAASSWPKPEGVAEAVAQAINEYAANPGRGGHQLARQANAKIRETRALLAQFFNIQDPRNLIFCSNATHALNQAIQGIVWEAGDRVISTSYEHNSVRRPLEYIREEYGVEVDYIQVQDNGSLSLEELESSLDENTKLIAVTHVSNVTGAILPLAEISVIARKKNIPLLVDASQSAGFVPLDVDELGISLLAFPGHKGLYGPQGTGALYIAPDLNLTPLLHGGTGSHSELKEQPGERPARYESGTLNTPGIAGLGAGVKFLLERGMETIFKEEQELTIYALTQLSEVQGVQIYGPGLGEERAPVIAFNIEGIASQELAHILDQHYSIATRAGLHCSPLGHESIKTEQIGAVRISFGLFNTKQEVDQLIVALNEIRDGMLGFV</sequence>
<dbReference type="InterPro" id="IPR015421">
    <property type="entry name" value="PyrdxlP-dep_Trfase_major"/>
</dbReference>
<comment type="caution">
    <text evidence="9">The sequence shown here is derived from an EMBL/GenBank/DDBJ whole genome shotgun (WGS) entry which is preliminary data.</text>
</comment>
<dbReference type="InterPro" id="IPR010970">
    <property type="entry name" value="Cys_dSase_SufS"/>
</dbReference>
<dbReference type="RefSeq" id="WP_307395848.1">
    <property type="nucleotide sequence ID" value="NZ_BAAADK010000046.1"/>
</dbReference>
<dbReference type="EMBL" id="JAUSTY010000013">
    <property type="protein sequence ID" value="MDQ0167115.1"/>
    <property type="molecule type" value="Genomic_DNA"/>
</dbReference>
<evidence type="ECO:0000259" key="8">
    <source>
        <dbReference type="Pfam" id="PF00266"/>
    </source>
</evidence>
<evidence type="ECO:0000256" key="2">
    <source>
        <dbReference type="ARBA" id="ARBA00010447"/>
    </source>
</evidence>
<accession>A0ABT9W2Q1</accession>
<evidence type="ECO:0000256" key="5">
    <source>
        <dbReference type="ARBA" id="ARBA00022898"/>
    </source>
</evidence>
<dbReference type="SUPFAM" id="SSF53383">
    <property type="entry name" value="PLP-dependent transferases"/>
    <property type="match status" value="1"/>
</dbReference>
<comment type="similarity">
    <text evidence="2">Belongs to the class-V pyridoxal-phosphate-dependent aminotransferase family. Csd subfamily.</text>
</comment>
<dbReference type="NCBIfam" id="TIGR01977">
    <property type="entry name" value="am_tr_V_EF2568"/>
    <property type="match status" value="1"/>
</dbReference>
<dbReference type="PANTHER" id="PTHR43586:SF4">
    <property type="entry name" value="ISOPENICILLIN N EPIMERASE"/>
    <property type="match status" value="1"/>
</dbReference>
<dbReference type="PIRSF" id="PIRSF005572">
    <property type="entry name" value="NifS"/>
    <property type="match status" value="1"/>
</dbReference>
<gene>
    <name evidence="9" type="ORF">J2S11_003040</name>
</gene>
<dbReference type="Pfam" id="PF00266">
    <property type="entry name" value="Aminotran_5"/>
    <property type="match status" value="1"/>
</dbReference>
<evidence type="ECO:0000256" key="3">
    <source>
        <dbReference type="ARBA" id="ARBA00012239"/>
    </source>
</evidence>
<evidence type="ECO:0000256" key="1">
    <source>
        <dbReference type="ARBA" id="ARBA00001933"/>
    </source>
</evidence>
<dbReference type="CDD" id="cd06453">
    <property type="entry name" value="SufS_like"/>
    <property type="match status" value="1"/>
</dbReference>
<comment type="cofactor">
    <cofactor evidence="1">
        <name>pyridoxal 5'-phosphate</name>
        <dbReference type="ChEBI" id="CHEBI:597326"/>
    </cofactor>
</comment>
<evidence type="ECO:0000256" key="4">
    <source>
        <dbReference type="ARBA" id="ARBA00022679"/>
    </source>
</evidence>
<feature type="region of interest" description="Disordered" evidence="7">
    <location>
        <begin position="226"/>
        <end position="249"/>
    </location>
</feature>
<keyword evidence="5" id="KW-0663">Pyridoxal phosphate</keyword>
<evidence type="ECO:0000313" key="9">
    <source>
        <dbReference type="EMBL" id="MDQ0167115.1"/>
    </source>
</evidence>
<feature type="compositionally biased region" description="Basic and acidic residues" evidence="7">
    <location>
        <begin position="232"/>
        <end position="244"/>
    </location>
</feature>
<dbReference type="Gene3D" id="3.90.1150.10">
    <property type="entry name" value="Aspartate Aminotransferase, domain 1"/>
    <property type="match status" value="1"/>
</dbReference>
<evidence type="ECO:0000313" key="10">
    <source>
        <dbReference type="Proteomes" id="UP001235840"/>
    </source>
</evidence>
<comment type="catalytic activity">
    <reaction evidence="6">
        <text>(sulfur carrier)-H + L-cysteine = (sulfur carrier)-SH + L-alanine</text>
        <dbReference type="Rhea" id="RHEA:43892"/>
        <dbReference type="Rhea" id="RHEA-COMP:14737"/>
        <dbReference type="Rhea" id="RHEA-COMP:14739"/>
        <dbReference type="ChEBI" id="CHEBI:29917"/>
        <dbReference type="ChEBI" id="CHEBI:35235"/>
        <dbReference type="ChEBI" id="CHEBI:57972"/>
        <dbReference type="ChEBI" id="CHEBI:64428"/>
        <dbReference type="EC" id="2.8.1.7"/>
    </reaction>
</comment>
<keyword evidence="10" id="KW-1185">Reference proteome</keyword>
<organism evidence="9 10">
    <name type="scientific">Caldalkalibacillus horti</name>
    <dbReference type="NCBI Taxonomy" id="77523"/>
    <lineage>
        <taxon>Bacteria</taxon>
        <taxon>Bacillati</taxon>
        <taxon>Bacillota</taxon>
        <taxon>Bacilli</taxon>
        <taxon>Bacillales</taxon>
        <taxon>Bacillaceae</taxon>
        <taxon>Caldalkalibacillus</taxon>
    </lineage>
</organism>
<dbReference type="InterPro" id="IPR010969">
    <property type="entry name" value="Cys_dSase-rel_unknwn_funct"/>
</dbReference>
<dbReference type="InterPro" id="IPR016454">
    <property type="entry name" value="Cysteine_dSase"/>
</dbReference>
<protein>
    <recommendedName>
        <fullName evidence="3">cysteine desulfurase</fullName>
        <ecNumber evidence="3">2.8.1.7</ecNumber>
    </recommendedName>
</protein>